<proteinExistence type="predicted"/>
<name>A0AAD8RB80_LOLMU</name>
<gene>
    <name evidence="2" type="ORF">QYE76_023787</name>
</gene>
<dbReference type="EMBL" id="JAUUTY010000006">
    <property type="protein sequence ID" value="KAK1618270.1"/>
    <property type="molecule type" value="Genomic_DNA"/>
</dbReference>
<dbReference type="PANTHER" id="PTHR47481:SF31">
    <property type="entry name" value="OS01G0873500 PROTEIN"/>
    <property type="match status" value="1"/>
</dbReference>
<evidence type="ECO:0008006" key="4">
    <source>
        <dbReference type="Google" id="ProtNLM"/>
    </source>
</evidence>
<accession>A0AAD8RB80</accession>
<sequence>MSASAPGISSTGVLPASLAALLNTPPGSLAPPVPQFFGTTSVGSMFSGPILPSTAPAAAATTVATTMAAPSVTSSGSSTLAVQPPASVDVTPPLETAQFAPPLRDVVTAAATPFHFDNLITIRLTPDNYLFWRSKVLPLLRSCSLLGYVDGSLPCTPQVIATIHGPAINPEHRVWEQQDQAILSAIQGSLSEGVAGLYLFAATSRDAWTTLEHVFAQVSTSRSMAIRSKLDEIKKLDSSATTYFNKIKVLADTLTSIGQPLHDEEFAGYVLKGLDQEYDSLHEAVHNATTPMTPHELYSRLLNTEQHVEARRSSVVIADQSAVFWASRGQRPTAPTPRPRLPHPLHRPRVGAAMIGCASFAAVPATSPPGATVAFSGASSALAMMARTTSANSPWRTLPALVSCCSRRHQGQGPACRSRELDEVLAWNFSRTHPLALRRPTLIRCMCMPLVTSIASPTPPPAPHRHPRLGRRPQGSDRLGLRPPACIAWAGVPMVQLA</sequence>
<evidence type="ECO:0000256" key="1">
    <source>
        <dbReference type="SAM" id="MobiDB-lite"/>
    </source>
</evidence>
<organism evidence="2 3">
    <name type="scientific">Lolium multiflorum</name>
    <name type="common">Italian ryegrass</name>
    <name type="synonym">Lolium perenne subsp. multiflorum</name>
    <dbReference type="NCBI Taxonomy" id="4521"/>
    <lineage>
        <taxon>Eukaryota</taxon>
        <taxon>Viridiplantae</taxon>
        <taxon>Streptophyta</taxon>
        <taxon>Embryophyta</taxon>
        <taxon>Tracheophyta</taxon>
        <taxon>Spermatophyta</taxon>
        <taxon>Magnoliopsida</taxon>
        <taxon>Liliopsida</taxon>
        <taxon>Poales</taxon>
        <taxon>Poaceae</taxon>
        <taxon>BOP clade</taxon>
        <taxon>Pooideae</taxon>
        <taxon>Poodae</taxon>
        <taxon>Poeae</taxon>
        <taxon>Poeae Chloroplast Group 2 (Poeae type)</taxon>
        <taxon>Loliodinae</taxon>
        <taxon>Loliinae</taxon>
        <taxon>Lolium</taxon>
    </lineage>
</organism>
<dbReference type="Pfam" id="PF14223">
    <property type="entry name" value="Retrotran_gag_2"/>
    <property type="match status" value="1"/>
</dbReference>
<reference evidence="2" key="1">
    <citation type="submission" date="2023-07" db="EMBL/GenBank/DDBJ databases">
        <title>A chromosome-level genome assembly of Lolium multiflorum.</title>
        <authorList>
            <person name="Chen Y."/>
            <person name="Copetti D."/>
            <person name="Kolliker R."/>
            <person name="Studer B."/>
        </authorList>
    </citation>
    <scope>NUCLEOTIDE SEQUENCE</scope>
    <source>
        <strain evidence="2">02402/16</strain>
        <tissue evidence="2">Leaf</tissue>
    </source>
</reference>
<dbReference type="PANTHER" id="PTHR47481">
    <property type="match status" value="1"/>
</dbReference>
<keyword evidence="3" id="KW-1185">Reference proteome</keyword>
<comment type="caution">
    <text evidence="2">The sequence shown here is derived from an EMBL/GenBank/DDBJ whole genome shotgun (WGS) entry which is preliminary data.</text>
</comment>
<evidence type="ECO:0000313" key="3">
    <source>
        <dbReference type="Proteomes" id="UP001231189"/>
    </source>
</evidence>
<feature type="region of interest" description="Disordered" evidence="1">
    <location>
        <begin position="456"/>
        <end position="479"/>
    </location>
</feature>
<dbReference type="AlphaFoldDB" id="A0AAD8RB80"/>
<evidence type="ECO:0000313" key="2">
    <source>
        <dbReference type="EMBL" id="KAK1618270.1"/>
    </source>
</evidence>
<protein>
    <recommendedName>
        <fullName evidence="4">Retrotransposon Copia-like N-terminal domain-containing protein</fullName>
    </recommendedName>
</protein>
<dbReference type="Proteomes" id="UP001231189">
    <property type="component" value="Unassembled WGS sequence"/>
</dbReference>